<dbReference type="Gene3D" id="1.25.40.10">
    <property type="entry name" value="Tetratricopeptide repeat domain"/>
    <property type="match status" value="1"/>
</dbReference>
<organism evidence="1 2">
    <name type="scientific">Sphaeroforma arctica JP610</name>
    <dbReference type="NCBI Taxonomy" id="667725"/>
    <lineage>
        <taxon>Eukaryota</taxon>
        <taxon>Ichthyosporea</taxon>
        <taxon>Ichthyophonida</taxon>
        <taxon>Sphaeroforma</taxon>
    </lineage>
</organism>
<protein>
    <submittedName>
        <fullName evidence="1">Uncharacterized protein</fullName>
    </submittedName>
</protein>
<dbReference type="InterPro" id="IPR011990">
    <property type="entry name" value="TPR-like_helical_dom_sf"/>
</dbReference>
<dbReference type="Proteomes" id="UP000054560">
    <property type="component" value="Unassembled WGS sequence"/>
</dbReference>
<dbReference type="SUPFAM" id="SSF81901">
    <property type="entry name" value="HCP-like"/>
    <property type="match status" value="1"/>
</dbReference>
<accession>A0A0L0G7A6</accession>
<proteinExistence type="predicted"/>
<dbReference type="AlphaFoldDB" id="A0A0L0G7A6"/>
<name>A0A0L0G7A6_9EUKA</name>
<dbReference type="EMBL" id="KQ241739">
    <property type="protein sequence ID" value="KNC84804.1"/>
    <property type="molecule type" value="Genomic_DNA"/>
</dbReference>
<evidence type="ECO:0000313" key="1">
    <source>
        <dbReference type="EMBL" id="KNC84804.1"/>
    </source>
</evidence>
<keyword evidence="2" id="KW-1185">Reference proteome</keyword>
<dbReference type="GeneID" id="25903483"/>
<sequence length="308" mass="33904">MLGQAKAGDIPEAAALLQRCIPSASASTSTKLVEEEAPVKSAFDMLLLADNHQQGEGGVLQDFDKAAEYYERAGAMGAVPEKAYAALKKASINGIDTTRDGNKGHLVERCIFSQKCLATGYSCKLDPIEARRMYQRFTKLVSGYPESNLDTDRDRYKNMDTCTPSADAEGDVSTLLAEKAEMLNPLRESYKSMATHKQPTLKPIESTADDTTLERIWMRAKEGFVGAQDYMKAFELNVRVLDRVVGMAADISAQYADEYLADLRKVARLSDIVASSTNEVRLIKLVATKRLHMENGVHADASFYLPTN</sequence>
<reference evidence="1 2" key="1">
    <citation type="submission" date="2011-02" db="EMBL/GenBank/DDBJ databases">
        <title>The Genome Sequence of Sphaeroforma arctica JP610.</title>
        <authorList>
            <consortium name="The Broad Institute Genome Sequencing Platform"/>
            <person name="Russ C."/>
            <person name="Cuomo C."/>
            <person name="Young S.K."/>
            <person name="Zeng Q."/>
            <person name="Gargeya S."/>
            <person name="Alvarado L."/>
            <person name="Berlin A."/>
            <person name="Chapman S.B."/>
            <person name="Chen Z."/>
            <person name="Freedman E."/>
            <person name="Gellesch M."/>
            <person name="Goldberg J."/>
            <person name="Griggs A."/>
            <person name="Gujja S."/>
            <person name="Heilman E."/>
            <person name="Heiman D."/>
            <person name="Howarth C."/>
            <person name="Mehta T."/>
            <person name="Neiman D."/>
            <person name="Pearson M."/>
            <person name="Roberts A."/>
            <person name="Saif S."/>
            <person name="Shea T."/>
            <person name="Shenoy N."/>
            <person name="Sisk P."/>
            <person name="Stolte C."/>
            <person name="Sykes S."/>
            <person name="White J."/>
            <person name="Yandava C."/>
            <person name="Burger G."/>
            <person name="Gray M.W."/>
            <person name="Holland P.W.H."/>
            <person name="King N."/>
            <person name="Lang F.B.F."/>
            <person name="Roger A.J."/>
            <person name="Ruiz-Trillo I."/>
            <person name="Haas B."/>
            <person name="Nusbaum C."/>
            <person name="Birren B."/>
        </authorList>
    </citation>
    <scope>NUCLEOTIDE SEQUENCE [LARGE SCALE GENOMIC DNA]</scope>
    <source>
        <strain evidence="1 2">JP610</strain>
    </source>
</reference>
<gene>
    <name evidence="1" type="ORF">SARC_02979</name>
</gene>
<evidence type="ECO:0000313" key="2">
    <source>
        <dbReference type="Proteomes" id="UP000054560"/>
    </source>
</evidence>
<dbReference type="RefSeq" id="XP_014158706.1">
    <property type="nucleotide sequence ID" value="XM_014303231.1"/>
</dbReference>